<accession>A0A927WQN3</accession>
<dbReference type="GO" id="GO:0009368">
    <property type="term" value="C:endopeptidase Clp complex"/>
    <property type="evidence" value="ECO:0007669"/>
    <property type="project" value="TreeGrafter"/>
</dbReference>
<keyword evidence="4" id="KW-0378">Hydrolase</keyword>
<evidence type="ECO:0000256" key="3">
    <source>
        <dbReference type="ARBA" id="ARBA00022670"/>
    </source>
</evidence>
<feature type="region of interest" description="Disordered" evidence="7">
    <location>
        <begin position="248"/>
        <end position="269"/>
    </location>
</feature>
<dbReference type="GO" id="GO:0051117">
    <property type="term" value="F:ATPase binding"/>
    <property type="evidence" value="ECO:0007669"/>
    <property type="project" value="TreeGrafter"/>
</dbReference>
<gene>
    <name evidence="8" type="ORF">E7201_00825</name>
</gene>
<evidence type="ECO:0000313" key="9">
    <source>
        <dbReference type="Proteomes" id="UP000761380"/>
    </source>
</evidence>
<dbReference type="AlphaFoldDB" id="A0A927WQN3"/>
<dbReference type="PRINTS" id="PR00127">
    <property type="entry name" value="CLPPROTEASEP"/>
</dbReference>
<dbReference type="Pfam" id="PF00574">
    <property type="entry name" value="CLP_protease"/>
    <property type="match status" value="1"/>
</dbReference>
<evidence type="ECO:0000256" key="1">
    <source>
        <dbReference type="ARBA" id="ARBA00007039"/>
    </source>
</evidence>
<evidence type="ECO:0000256" key="6">
    <source>
        <dbReference type="RuleBase" id="RU003567"/>
    </source>
</evidence>
<keyword evidence="2" id="KW-0963">Cytoplasm</keyword>
<dbReference type="SUPFAM" id="SSF52096">
    <property type="entry name" value="ClpP/crotonase"/>
    <property type="match status" value="1"/>
</dbReference>
<dbReference type="EMBL" id="SVBY01000003">
    <property type="protein sequence ID" value="MBE6091714.1"/>
    <property type="molecule type" value="Genomic_DNA"/>
</dbReference>
<dbReference type="GO" id="GO:0004252">
    <property type="term" value="F:serine-type endopeptidase activity"/>
    <property type="evidence" value="ECO:0007669"/>
    <property type="project" value="InterPro"/>
</dbReference>
<dbReference type="CDD" id="cd07016">
    <property type="entry name" value="S14_ClpP_1"/>
    <property type="match status" value="1"/>
</dbReference>
<dbReference type="PANTHER" id="PTHR10381">
    <property type="entry name" value="ATP-DEPENDENT CLP PROTEASE PROTEOLYTIC SUBUNIT"/>
    <property type="match status" value="1"/>
</dbReference>
<evidence type="ECO:0000256" key="5">
    <source>
        <dbReference type="ARBA" id="ARBA00022825"/>
    </source>
</evidence>
<name>A0A927WQN3_SELRU</name>
<dbReference type="GO" id="GO:0004176">
    <property type="term" value="F:ATP-dependent peptidase activity"/>
    <property type="evidence" value="ECO:0007669"/>
    <property type="project" value="InterPro"/>
</dbReference>
<comment type="similarity">
    <text evidence="1 6">Belongs to the peptidase S14 family.</text>
</comment>
<evidence type="ECO:0000313" key="8">
    <source>
        <dbReference type="EMBL" id="MBE6091714.1"/>
    </source>
</evidence>
<dbReference type="PANTHER" id="PTHR10381:SF70">
    <property type="entry name" value="ATP-DEPENDENT CLP PROTEASE PROTEOLYTIC SUBUNIT"/>
    <property type="match status" value="1"/>
</dbReference>
<dbReference type="GO" id="GO:0006515">
    <property type="term" value="P:protein quality control for misfolded or incompletely synthesized proteins"/>
    <property type="evidence" value="ECO:0007669"/>
    <property type="project" value="TreeGrafter"/>
</dbReference>
<reference evidence="8" key="1">
    <citation type="submission" date="2019-04" db="EMBL/GenBank/DDBJ databases">
        <title>Evolution of Biomass-Degrading Anaerobic Consortia Revealed by Metagenomics.</title>
        <authorList>
            <person name="Peng X."/>
        </authorList>
    </citation>
    <scope>NUCLEOTIDE SEQUENCE</scope>
    <source>
        <strain evidence="8">SIG240</strain>
    </source>
</reference>
<dbReference type="NCBIfam" id="NF045542">
    <property type="entry name" value="Clp_rel_HeadMat"/>
    <property type="match status" value="1"/>
</dbReference>
<proteinExistence type="inferred from homology"/>
<dbReference type="InterPro" id="IPR023562">
    <property type="entry name" value="ClpP/TepA"/>
</dbReference>
<keyword evidence="5" id="KW-0720">Serine protease</keyword>
<evidence type="ECO:0000256" key="7">
    <source>
        <dbReference type="SAM" id="MobiDB-lite"/>
    </source>
</evidence>
<evidence type="ECO:0000256" key="4">
    <source>
        <dbReference type="ARBA" id="ARBA00022801"/>
    </source>
</evidence>
<organism evidence="8 9">
    <name type="scientific">Selenomonas ruminantium</name>
    <dbReference type="NCBI Taxonomy" id="971"/>
    <lineage>
        <taxon>Bacteria</taxon>
        <taxon>Bacillati</taxon>
        <taxon>Bacillota</taxon>
        <taxon>Negativicutes</taxon>
        <taxon>Selenomonadales</taxon>
        <taxon>Selenomonadaceae</taxon>
        <taxon>Selenomonas</taxon>
    </lineage>
</organism>
<dbReference type="InterPro" id="IPR001907">
    <property type="entry name" value="ClpP"/>
</dbReference>
<evidence type="ECO:0000256" key="2">
    <source>
        <dbReference type="ARBA" id="ARBA00022490"/>
    </source>
</evidence>
<dbReference type="InterPro" id="IPR029045">
    <property type="entry name" value="ClpP/crotonase-like_dom_sf"/>
</dbReference>
<sequence length="388" mass="42885">MPKKKFWEFRNEAESETAELLLYGEISDVSWWGDEITPKQFHEDLLTCEGKDLAVHINSPGGDVFAAQAIYNQLKNYTGKVTMYIDGMCASAATIIACAGDSVIMPTNTIYMIHNPKSAMLGYFDAPQLDKLSASLTTVKQTIVNVYMARVKDVLSEVQLKHKMDNEEWMTAQTAKEYGFVDEVVEAIPIENRLEGNMLFLNSVSCKLDRFQNAASLQELIKNNIPKRSEPTMNDNEFMKKLQSFMDKFTNSQPNNTPPAPTAPPNNTAADSKEAILAEERKRVADLEAMKNGNPAVDAIIETAKANGATADSVKPYVDAIPQQEPATQDTQPKNMYKQFMAMLQDSSDSGANGVLPTPHAGTKNEAAQKAANIEEVANYANHIMEVK</sequence>
<dbReference type="Gene3D" id="3.90.226.10">
    <property type="entry name" value="2-enoyl-CoA Hydratase, Chain A, domain 1"/>
    <property type="match status" value="1"/>
</dbReference>
<dbReference type="Proteomes" id="UP000761380">
    <property type="component" value="Unassembled WGS sequence"/>
</dbReference>
<protein>
    <recommendedName>
        <fullName evidence="6">ATP-dependent Clp protease proteolytic subunit</fullName>
    </recommendedName>
</protein>
<keyword evidence="3 8" id="KW-0645">Protease</keyword>
<comment type="caution">
    <text evidence="8">The sequence shown here is derived from an EMBL/GenBank/DDBJ whole genome shotgun (WGS) entry which is preliminary data.</text>
</comment>